<feature type="region of interest" description="Disordered" evidence="1">
    <location>
        <begin position="714"/>
        <end position="767"/>
    </location>
</feature>
<feature type="region of interest" description="Disordered" evidence="1">
    <location>
        <begin position="1"/>
        <end position="59"/>
    </location>
</feature>
<feature type="compositionally biased region" description="Basic and acidic residues" evidence="1">
    <location>
        <begin position="1"/>
        <end position="11"/>
    </location>
</feature>
<name>A0A1A8Z6P1_PLAOA</name>
<dbReference type="EMBL" id="FLRE01000145">
    <property type="protein sequence ID" value="SBT39603.1"/>
    <property type="molecule type" value="Genomic_DNA"/>
</dbReference>
<sequence length="1187" mass="137130">MTLPRWEMEEKKKKKKKKDPLKFKKESTRGKKNSSEKMIIGTGQKREQGQRKTHKCRSKADVNHLSKQFLKNIYLFNTYEISLCLNKFSKVNFEDKAFWIRVCLAITTSSNETIRDSSSERNRDNEVDGKDGEKRVQWPIREGELREGRRITPGKKIIEQFNIEELCLILNALAKANVRNEEILKLASRKIIEEIDLNRHVVNTFRAIGHFAKSETPQHGIRNESRSDPNKDTSSSISKDLLCDQSEDTSSSISKDLLCDQSEDTHSSISKDLLCDQSEDTHSNISKNLLSDQSKDPLNDTSKNVPYNQSRDPLNNPPKGFQCGLHLGLRRISKNYDQMTSNLTERDISVLIEVMLTQRSSINEGGELLGKLVKGLKRVQYISEQSIALILNAYSKSLERDKALLDVLKIIIILKIKREKNKCSDIFISSVTHSFSSFLYKDRLLFNTLAEYICKNVESMSVKGLIIALNSFVNIDIVNVNMFQASIKKLAYIDVINRLSNQCMSNLVTILTKSYNYLEKKNVHFILSNIVRKIKREFNIMCRDEERNNKMCFSQEKKLKKNGENYISTNSVHNAYYLPVRREKTYFILSFLTKHLTNILNNLSKLNYADENLFAIFSHLLLRNKNHINKLDFLNITSSYARFGYINANIFHLIKTNSDRYLSSKDLKYVEFINLFTSHGTFYLIEKNQMGDTHSKLDSQFGPIVHRMINMLRGGSSGRSEEKSGENGEGSGENGEGSGENGEGSSGIGEKSGRNGEKSGRNGEKSSGNYAIIRGRDILGNLSVNHVCTVLSTLGKLAIHDKLIYEQCIKNIKKKIFKINAKCLSIYLLYVSRFNLTPDNYIRMVLSNCFKVGHRQGEEIIYKEKEKYDNSLIAKMKKLYVQLQTDDIVNCVYIVRALIKNDFNYRSNTYIIYTYLRNMFMILRKKQRDAVDNSLLISKDNVVKIDLSYDQDRETMKERKLNVQSACILINSLSFLYTHMHPSQGEKDYHIVVSFLLLYTFQFIFLQLRFNRSLNNLLHATDEKTENDVKYRIKKTFDSASLRQLYMTMLMLYYLYPINCIYPQKEEVQHMHTFPMCLLKNIYFFLKYTPLTHFERYSSIYNSVNTKKKLTNYENADRCRVAVGNNCHAKEDITSEATPSVSNNELVIRDTIVNILKRKKRIGDCRVFATFPVYMYTLDIVVLRGGS</sequence>
<feature type="region of interest" description="Disordered" evidence="1">
    <location>
        <begin position="215"/>
        <end position="241"/>
    </location>
</feature>
<evidence type="ECO:0000256" key="1">
    <source>
        <dbReference type="SAM" id="MobiDB-lite"/>
    </source>
</evidence>
<organism evidence="2 3">
    <name type="scientific">Plasmodium ovale wallikeri</name>
    <dbReference type="NCBI Taxonomy" id="864142"/>
    <lineage>
        <taxon>Eukaryota</taxon>
        <taxon>Sar</taxon>
        <taxon>Alveolata</taxon>
        <taxon>Apicomplexa</taxon>
        <taxon>Aconoidasida</taxon>
        <taxon>Haemosporida</taxon>
        <taxon>Plasmodiidae</taxon>
        <taxon>Plasmodium</taxon>
        <taxon>Plasmodium (Plasmodium)</taxon>
    </lineage>
</organism>
<evidence type="ECO:0000313" key="3">
    <source>
        <dbReference type="Proteomes" id="UP000078550"/>
    </source>
</evidence>
<proteinExistence type="predicted"/>
<dbReference type="AlphaFoldDB" id="A0A1A8Z6P1"/>
<gene>
    <name evidence="2" type="ORF">POVWA2_038130</name>
</gene>
<feature type="compositionally biased region" description="Basic and acidic residues" evidence="1">
    <location>
        <begin position="751"/>
        <end position="764"/>
    </location>
</feature>
<dbReference type="Proteomes" id="UP000078550">
    <property type="component" value="Unassembled WGS sequence"/>
</dbReference>
<protein>
    <submittedName>
        <fullName evidence="2">Uncharacterized protein</fullName>
    </submittedName>
</protein>
<feature type="region of interest" description="Disordered" evidence="1">
    <location>
        <begin position="286"/>
        <end position="317"/>
    </location>
</feature>
<feature type="compositionally biased region" description="Gly residues" evidence="1">
    <location>
        <begin position="727"/>
        <end position="747"/>
    </location>
</feature>
<feature type="compositionally biased region" description="Basic and acidic residues" evidence="1">
    <location>
        <begin position="20"/>
        <end position="35"/>
    </location>
</feature>
<evidence type="ECO:0000313" key="2">
    <source>
        <dbReference type="EMBL" id="SBT39603.1"/>
    </source>
</evidence>
<accession>A0A1A8Z6P1</accession>
<feature type="compositionally biased region" description="Polar residues" evidence="1">
    <location>
        <begin position="299"/>
        <end position="313"/>
    </location>
</feature>
<reference evidence="3" key="1">
    <citation type="submission" date="2016-05" db="EMBL/GenBank/DDBJ databases">
        <authorList>
            <person name="Naeem Raeece"/>
        </authorList>
    </citation>
    <scope>NUCLEOTIDE SEQUENCE [LARGE SCALE GENOMIC DNA]</scope>
</reference>
<feature type="compositionally biased region" description="Basic and acidic residues" evidence="1">
    <location>
        <begin position="221"/>
        <end position="231"/>
    </location>
</feature>